<dbReference type="PANTHER" id="PTHR12301:SF8">
    <property type="entry name" value="STERILE ALPHA MOTIF DOMAIN-CONTAINING PROTEIN 5"/>
    <property type="match status" value="1"/>
</dbReference>
<dbReference type="GeneID" id="114329779"/>
<evidence type="ECO:0000256" key="1">
    <source>
        <dbReference type="SAM" id="MobiDB-lite"/>
    </source>
</evidence>
<dbReference type="InterPro" id="IPR051725">
    <property type="entry name" value="SAM-SH3_domain_protein"/>
</dbReference>
<dbReference type="InterPro" id="IPR013761">
    <property type="entry name" value="SAM/pointed_sf"/>
</dbReference>
<keyword evidence="4" id="KW-1185">Reference proteome</keyword>
<protein>
    <recommendedName>
        <fullName evidence="2">SAM domain-containing protein</fullName>
    </recommendedName>
</protein>
<dbReference type="EnsemblMetazoa" id="XM_050652215.1">
    <property type="protein sequence ID" value="XP_050508172.1"/>
    <property type="gene ID" value="LOC114329779"/>
</dbReference>
<dbReference type="Proteomes" id="UP001652700">
    <property type="component" value="Unplaced"/>
</dbReference>
<dbReference type="RefSeq" id="XP_050508172.1">
    <property type="nucleotide sequence ID" value="XM_050652215.1"/>
</dbReference>
<feature type="region of interest" description="Disordered" evidence="1">
    <location>
        <begin position="97"/>
        <end position="127"/>
    </location>
</feature>
<reference evidence="3" key="1">
    <citation type="submission" date="2025-05" db="UniProtKB">
        <authorList>
            <consortium name="EnsemblMetazoa"/>
        </authorList>
    </citation>
    <scope>IDENTIFICATION</scope>
</reference>
<dbReference type="InterPro" id="IPR001660">
    <property type="entry name" value="SAM"/>
</dbReference>
<dbReference type="PANTHER" id="PTHR12301">
    <property type="entry name" value="SAM-DOMAIN, SH3 AND NUCLEAR LOCALIZATION SIGNALS PROTEIN RELATED"/>
    <property type="match status" value="1"/>
</dbReference>
<dbReference type="SUPFAM" id="SSF47769">
    <property type="entry name" value="SAM/Pointed domain"/>
    <property type="match status" value="1"/>
</dbReference>
<evidence type="ECO:0000313" key="4">
    <source>
        <dbReference type="Proteomes" id="UP001652700"/>
    </source>
</evidence>
<evidence type="ECO:0000313" key="3">
    <source>
        <dbReference type="EnsemblMetazoa" id="XP_050508172.1"/>
    </source>
</evidence>
<accession>A0ABM5KDA6</accession>
<dbReference type="PROSITE" id="PS50105">
    <property type="entry name" value="SAM_DOMAIN"/>
    <property type="match status" value="1"/>
</dbReference>
<organism evidence="3 4">
    <name type="scientific">Diabrotica virgifera virgifera</name>
    <name type="common">western corn rootworm</name>
    <dbReference type="NCBI Taxonomy" id="50390"/>
    <lineage>
        <taxon>Eukaryota</taxon>
        <taxon>Metazoa</taxon>
        <taxon>Ecdysozoa</taxon>
        <taxon>Arthropoda</taxon>
        <taxon>Hexapoda</taxon>
        <taxon>Insecta</taxon>
        <taxon>Pterygota</taxon>
        <taxon>Neoptera</taxon>
        <taxon>Endopterygota</taxon>
        <taxon>Coleoptera</taxon>
        <taxon>Polyphaga</taxon>
        <taxon>Cucujiformia</taxon>
        <taxon>Chrysomeloidea</taxon>
        <taxon>Chrysomelidae</taxon>
        <taxon>Galerucinae</taxon>
        <taxon>Diabroticina</taxon>
        <taxon>Diabroticites</taxon>
        <taxon>Diabrotica</taxon>
    </lineage>
</organism>
<sequence length="209" mass="23674">MYTPKTMSGNIVAEWLRSLHLGQYAESFIDNGYDDLEICKQVGDPDLDAIGVFNQVHRSRLLQSVRTLREEGAASVYFTLEESVAVHDECFCDNVSARSSRTSSGRSEKETQRINASPGASSSAESGQEVAKYLDEYEEGKAELVKIPRVQLKVLLREKLSQDGIRLSCQPYSTQVSQMSTCCQIIIKCQISMYEKNLFDDEKHYIYRF</sequence>
<dbReference type="Gene3D" id="1.10.150.50">
    <property type="entry name" value="Transcription Factor, Ets-1"/>
    <property type="match status" value="1"/>
</dbReference>
<name>A0ABM5KDA6_DIAVI</name>
<feature type="domain" description="SAM" evidence="2">
    <location>
        <begin position="7"/>
        <end position="71"/>
    </location>
</feature>
<dbReference type="Pfam" id="PF00536">
    <property type="entry name" value="SAM_1"/>
    <property type="match status" value="1"/>
</dbReference>
<proteinExistence type="predicted"/>
<evidence type="ECO:0000259" key="2">
    <source>
        <dbReference type="PROSITE" id="PS50105"/>
    </source>
</evidence>
<feature type="compositionally biased region" description="Low complexity" evidence="1">
    <location>
        <begin position="116"/>
        <end position="127"/>
    </location>
</feature>
<dbReference type="SMART" id="SM00454">
    <property type="entry name" value="SAM"/>
    <property type="match status" value="1"/>
</dbReference>